<comment type="caution">
    <text evidence="1">The sequence shown here is derived from an EMBL/GenBank/DDBJ whole genome shotgun (WGS) entry which is preliminary data.</text>
</comment>
<protein>
    <recommendedName>
        <fullName evidence="3">DUF4176 domain-containing protein</fullName>
    </recommendedName>
</protein>
<accession>A0A2S7RT42</accession>
<organism evidence="1 2">
    <name type="scientific">Enterococcus mundtii</name>
    <dbReference type="NCBI Taxonomy" id="53346"/>
    <lineage>
        <taxon>Bacteria</taxon>
        <taxon>Bacillati</taxon>
        <taxon>Bacillota</taxon>
        <taxon>Bacilli</taxon>
        <taxon>Lactobacillales</taxon>
        <taxon>Enterococcaceae</taxon>
        <taxon>Enterococcus</taxon>
    </lineage>
</organism>
<dbReference type="AlphaFoldDB" id="A0A2S7RT42"/>
<sequence>MEQTNLLPLGSVVYMKEGIMPLLIVARQPILKMQEEIYYLDYAAVNQLTGLNNIEEIAYFNNEDIREILYQGYMSENEKTVLTALEEWKENNLDIPKGKVVNLKQTSKKKEYGDLGKKSLLEGETFGF</sequence>
<dbReference type="Proteomes" id="UP000237934">
    <property type="component" value="Unassembled WGS sequence"/>
</dbReference>
<dbReference type="RefSeq" id="WP_104871881.1">
    <property type="nucleotide sequence ID" value="NZ_PUAP01000027.1"/>
</dbReference>
<evidence type="ECO:0000313" key="1">
    <source>
        <dbReference type="EMBL" id="PQF22872.1"/>
    </source>
</evidence>
<evidence type="ECO:0008006" key="3">
    <source>
        <dbReference type="Google" id="ProtNLM"/>
    </source>
</evidence>
<dbReference type="Pfam" id="PF13780">
    <property type="entry name" value="DUF4176"/>
    <property type="match status" value="1"/>
</dbReference>
<name>A0A2S7RT42_ENTMU</name>
<dbReference type="EMBL" id="PUAP01000027">
    <property type="protein sequence ID" value="PQF22872.1"/>
    <property type="molecule type" value="Genomic_DNA"/>
</dbReference>
<proteinExistence type="predicted"/>
<dbReference type="InterPro" id="IPR025233">
    <property type="entry name" value="DUF4176"/>
</dbReference>
<gene>
    <name evidence="1" type="ORF">CUS89_09165</name>
</gene>
<evidence type="ECO:0000313" key="2">
    <source>
        <dbReference type="Proteomes" id="UP000237934"/>
    </source>
</evidence>
<reference evidence="1 2" key="1">
    <citation type="journal article" date="2018" name="Pathog. Dis.">
        <title>Whole-genome sequencing based characterization of antimicrobial resistance in Enterococcus.</title>
        <authorList>
            <person name="Tyson G."/>
        </authorList>
    </citation>
    <scope>NUCLEOTIDE SEQUENCE [LARGE SCALE GENOMIC DNA]</scope>
    <source>
        <strain evidence="1 2">CVM N55263</strain>
    </source>
</reference>